<dbReference type="PANTHER" id="PTHR42852">
    <property type="entry name" value="THIOL:DISULFIDE INTERCHANGE PROTEIN DSBE"/>
    <property type="match status" value="1"/>
</dbReference>
<reference evidence="2 3" key="1">
    <citation type="submission" date="2020-05" db="EMBL/GenBank/DDBJ databases">
        <title>Whole genome sequencing and identification of novel metabolites from Paenibacillus alvei strain JR949.</title>
        <authorList>
            <person name="Rajendhran J."/>
            <person name="Sree Pranav P."/>
            <person name="Mahalakshmi B."/>
            <person name="Karthikeyan R."/>
        </authorList>
    </citation>
    <scope>NUCLEOTIDE SEQUENCE [LARGE SCALE GENOMIC DNA]</scope>
    <source>
        <strain evidence="2 3">JR949</strain>
    </source>
</reference>
<dbReference type="Proteomes" id="UP000552038">
    <property type="component" value="Unassembled WGS sequence"/>
</dbReference>
<dbReference type="InterPro" id="IPR013740">
    <property type="entry name" value="Redoxin"/>
</dbReference>
<dbReference type="PANTHER" id="PTHR42852:SF13">
    <property type="entry name" value="PROTEIN DIPZ"/>
    <property type="match status" value="1"/>
</dbReference>
<dbReference type="PROSITE" id="PS51352">
    <property type="entry name" value="THIOREDOXIN_2"/>
    <property type="match status" value="1"/>
</dbReference>
<dbReference type="InterPro" id="IPR050553">
    <property type="entry name" value="Thioredoxin_ResA/DsbE_sf"/>
</dbReference>
<dbReference type="Pfam" id="PF08534">
    <property type="entry name" value="Redoxin"/>
    <property type="match status" value="1"/>
</dbReference>
<proteinExistence type="predicted"/>
<comment type="caution">
    <text evidence="2">The sequence shown here is derived from an EMBL/GenBank/DDBJ whole genome shotgun (WGS) entry which is preliminary data.</text>
</comment>
<evidence type="ECO:0000313" key="2">
    <source>
        <dbReference type="EMBL" id="NOJ72563.1"/>
    </source>
</evidence>
<evidence type="ECO:0000259" key="1">
    <source>
        <dbReference type="PROSITE" id="PS51352"/>
    </source>
</evidence>
<dbReference type="GO" id="GO:0016491">
    <property type="term" value="F:oxidoreductase activity"/>
    <property type="evidence" value="ECO:0007669"/>
    <property type="project" value="InterPro"/>
</dbReference>
<organism evidence="2 3">
    <name type="scientific">Paenibacillus alvei</name>
    <name type="common">Bacillus alvei</name>
    <dbReference type="NCBI Taxonomy" id="44250"/>
    <lineage>
        <taxon>Bacteria</taxon>
        <taxon>Bacillati</taxon>
        <taxon>Bacillota</taxon>
        <taxon>Bacilli</taxon>
        <taxon>Bacillales</taxon>
        <taxon>Paenibacillaceae</taxon>
        <taxon>Paenibacillus</taxon>
    </lineage>
</organism>
<dbReference type="InterPro" id="IPR036249">
    <property type="entry name" value="Thioredoxin-like_sf"/>
</dbReference>
<dbReference type="CDD" id="cd02966">
    <property type="entry name" value="TlpA_like_family"/>
    <property type="match status" value="1"/>
</dbReference>
<dbReference type="Gene3D" id="3.40.30.10">
    <property type="entry name" value="Glutaredoxin"/>
    <property type="match status" value="1"/>
</dbReference>
<protein>
    <submittedName>
        <fullName evidence="2">TlpA family protein disulfide reductase</fullName>
    </submittedName>
</protein>
<evidence type="ECO:0000313" key="3">
    <source>
        <dbReference type="Proteomes" id="UP000552038"/>
    </source>
</evidence>
<dbReference type="SUPFAM" id="SSF52833">
    <property type="entry name" value="Thioredoxin-like"/>
    <property type="match status" value="1"/>
</dbReference>
<gene>
    <name evidence="2" type="ORF">HMI46_18620</name>
</gene>
<dbReference type="RefSeq" id="WP_163977940.1">
    <property type="nucleotide sequence ID" value="NZ_JABFOR010000027.1"/>
</dbReference>
<accession>A0AAP7DJ97</accession>
<name>A0AAP7DJ97_PAEAL</name>
<feature type="domain" description="Thioredoxin" evidence="1">
    <location>
        <begin position="41"/>
        <end position="182"/>
    </location>
</feature>
<dbReference type="InterPro" id="IPR013766">
    <property type="entry name" value="Thioredoxin_domain"/>
</dbReference>
<dbReference type="EMBL" id="JABFOR010000027">
    <property type="protein sequence ID" value="NOJ72563.1"/>
    <property type="molecule type" value="Genomic_DNA"/>
</dbReference>
<sequence>MKKSLLLLVVSVLLIGIAIWNNQDKSASTVSNNGAPTKIGGQVGDLAPSISLNVLGSEMKPITVGGKQDKPIFVNFWASWCDPCKAEAPDLVKLHEKYKDKLLMVSINVTAHDTEEGAKEFVAAYGLTNPVLLDSRGQAFKAYNGIGFPTNVLLDKNGVIRQRYDGIRPPAELEQAIQQVIAE</sequence>
<dbReference type="AlphaFoldDB" id="A0AAP7DJ97"/>